<organism evidence="2 3">
    <name type="scientific">Setaria viridis</name>
    <name type="common">Green bristlegrass</name>
    <name type="synonym">Setaria italica subsp. viridis</name>
    <dbReference type="NCBI Taxonomy" id="4556"/>
    <lineage>
        <taxon>Eukaryota</taxon>
        <taxon>Viridiplantae</taxon>
        <taxon>Streptophyta</taxon>
        <taxon>Embryophyta</taxon>
        <taxon>Tracheophyta</taxon>
        <taxon>Spermatophyta</taxon>
        <taxon>Magnoliopsida</taxon>
        <taxon>Liliopsida</taxon>
        <taxon>Poales</taxon>
        <taxon>Poaceae</taxon>
        <taxon>PACMAD clade</taxon>
        <taxon>Panicoideae</taxon>
        <taxon>Panicodae</taxon>
        <taxon>Paniceae</taxon>
        <taxon>Cenchrinae</taxon>
        <taxon>Setaria</taxon>
    </lineage>
</organism>
<gene>
    <name evidence="2" type="ORF">SEVIR_4G133801v2</name>
</gene>
<feature type="chain" id="PRO_5020204533" description="Hydrophobic seed protein domain-containing protein" evidence="1">
    <location>
        <begin position="24"/>
        <end position="49"/>
    </location>
</feature>
<evidence type="ECO:0000256" key="1">
    <source>
        <dbReference type="SAM" id="SignalP"/>
    </source>
</evidence>
<reference evidence="2" key="1">
    <citation type="submission" date="2019-03" db="EMBL/GenBank/DDBJ databases">
        <title>WGS assembly of Setaria viridis.</title>
        <authorList>
            <person name="Huang P."/>
            <person name="Jenkins J."/>
            <person name="Grimwood J."/>
            <person name="Barry K."/>
            <person name="Healey A."/>
            <person name="Mamidi S."/>
            <person name="Sreedasyam A."/>
            <person name="Shu S."/>
            <person name="Feldman M."/>
            <person name="Wu J."/>
            <person name="Yu Y."/>
            <person name="Chen C."/>
            <person name="Johnson J."/>
            <person name="Rokhsar D."/>
            <person name="Baxter I."/>
            <person name="Schmutz J."/>
            <person name="Brutnell T."/>
            <person name="Kellogg E."/>
        </authorList>
    </citation>
    <scope>NUCLEOTIDE SEQUENCE [LARGE SCALE GENOMIC DNA]</scope>
</reference>
<name>A0A4U6V2V0_SETVI</name>
<sequence length="49" mass="5637">MYSRKLYFLLWLSLNLTTKRVHGACCNISGSCQMVIDVPMQVCITVREN</sequence>
<evidence type="ECO:0008006" key="4">
    <source>
        <dbReference type="Google" id="ProtNLM"/>
    </source>
</evidence>
<dbReference type="PROSITE" id="PS51257">
    <property type="entry name" value="PROKAR_LIPOPROTEIN"/>
    <property type="match status" value="1"/>
</dbReference>
<dbReference type="Gramene" id="TKW21653">
    <property type="protein sequence ID" value="TKW21653"/>
    <property type="gene ID" value="SEVIR_4G133801v2"/>
</dbReference>
<keyword evidence="1" id="KW-0732">Signal</keyword>
<accession>A0A4U6V2V0</accession>
<proteinExistence type="predicted"/>
<keyword evidence="3" id="KW-1185">Reference proteome</keyword>
<dbReference type="AlphaFoldDB" id="A0A4U6V2V0"/>
<dbReference type="EMBL" id="CM016555">
    <property type="protein sequence ID" value="TKW21653.1"/>
    <property type="molecule type" value="Genomic_DNA"/>
</dbReference>
<dbReference type="Proteomes" id="UP000298652">
    <property type="component" value="Chromosome 4"/>
</dbReference>
<evidence type="ECO:0000313" key="3">
    <source>
        <dbReference type="Proteomes" id="UP000298652"/>
    </source>
</evidence>
<protein>
    <recommendedName>
        <fullName evidence="4">Hydrophobic seed protein domain-containing protein</fullName>
    </recommendedName>
</protein>
<evidence type="ECO:0000313" key="2">
    <source>
        <dbReference type="EMBL" id="TKW21653.1"/>
    </source>
</evidence>
<feature type="signal peptide" evidence="1">
    <location>
        <begin position="1"/>
        <end position="23"/>
    </location>
</feature>